<dbReference type="Pfam" id="PF12631">
    <property type="entry name" value="MnmE_helical"/>
    <property type="match status" value="1"/>
</dbReference>
<feature type="domain" description="TrmE-type G" evidence="8">
    <location>
        <begin position="219"/>
        <end position="376"/>
    </location>
</feature>
<feature type="binding site" evidence="6">
    <location>
        <begin position="248"/>
        <end position="254"/>
    </location>
    <ligand>
        <name>GTP</name>
        <dbReference type="ChEBI" id="CHEBI:37565"/>
    </ligand>
</feature>
<dbReference type="InterPro" id="IPR027266">
    <property type="entry name" value="TrmE/GcvT-like"/>
</dbReference>
<dbReference type="Proteomes" id="UP000247555">
    <property type="component" value="Unassembled WGS sequence"/>
</dbReference>
<evidence type="ECO:0000256" key="2">
    <source>
        <dbReference type="ARBA" id="ARBA00022694"/>
    </source>
</evidence>
<feature type="binding site" evidence="6">
    <location>
        <position position="122"/>
    </location>
    <ligand>
        <name>(6S)-5-formyl-5,6,7,8-tetrahydrofolate</name>
        <dbReference type="ChEBI" id="CHEBI:57457"/>
    </ligand>
</feature>
<comment type="function">
    <text evidence="6">Exhibits a very high intrinsic GTPase hydrolysis rate. Involved in the addition of a carboxymethylaminomethyl (cmnm) group at the wobble position (U34) of certain tRNAs, forming tRNA-cmnm(5)s(2)U34.</text>
</comment>
<dbReference type="Pfam" id="PF01926">
    <property type="entry name" value="MMR_HSR1"/>
    <property type="match status" value="1"/>
</dbReference>
<dbReference type="PANTHER" id="PTHR42714:SF2">
    <property type="entry name" value="TRNA MODIFICATION GTPASE GTPBP3, MITOCHONDRIAL"/>
    <property type="match status" value="1"/>
</dbReference>
<dbReference type="InterPro" id="IPR025867">
    <property type="entry name" value="MnmE_helical"/>
</dbReference>
<evidence type="ECO:0000313" key="9">
    <source>
        <dbReference type="EMBL" id="PXX78020.1"/>
    </source>
</evidence>
<comment type="caution">
    <text evidence="9">The sequence shown here is derived from an EMBL/GenBank/DDBJ whole genome shotgun (WGS) entry which is preliminary data.</text>
</comment>
<keyword evidence="10" id="KW-1185">Reference proteome</keyword>
<feature type="binding site" evidence="6">
    <location>
        <begin position="357"/>
        <end position="359"/>
    </location>
    <ligand>
        <name>GTP</name>
        <dbReference type="ChEBI" id="CHEBI:37565"/>
    </ligand>
</feature>
<comment type="similarity">
    <text evidence="1 6 7">Belongs to the TRAFAC class TrmE-Era-EngA-EngB-Septin-like GTPase superfamily. TrmE GTPase family.</text>
</comment>
<dbReference type="InterPro" id="IPR031168">
    <property type="entry name" value="G_TrmE"/>
</dbReference>
<dbReference type="CDD" id="cd04164">
    <property type="entry name" value="trmE"/>
    <property type="match status" value="1"/>
</dbReference>
<comment type="cofactor">
    <cofactor evidence="6">
        <name>K(+)</name>
        <dbReference type="ChEBI" id="CHEBI:29103"/>
    </cofactor>
    <text evidence="6">Binds 1 potassium ion per subunit.</text>
</comment>
<keyword evidence="2 6" id="KW-0819">tRNA processing</keyword>
<dbReference type="EMBL" id="QJKI01000013">
    <property type="protein sequence ID" value="PXX78020.1"/>
    <property type="molecule type" value="Genomic_DNA"/>
</dbReference>
<dbReference type="GO" id="GO:0005829">
    <property type="term" value="C:cytosol"/>
    <property type="evidence" value="ECO:0007669"/>
    <property type="project" value="TreeGrafter"/>
</dbReference>
<keyword evidence="6" id="KW-0963">Cytoplasm</keyword>
<feature type="binding site" evidence="6">
    <location>
        <begin position="229"/>
        <end position="234"/>
    </location>
    <ligand>
        <name>GTP</name>
        <dbReference type="ChEBI" id="CHEBI:37565"/>
    </ligand>
</feature>
<dbReference type="HAMAP" id="MF_00379">
    <property type="entry name" value="GTPase_MnmE"/>
    <property type="match status" value="1"/>
</dbReference>
<dbReference type="EC" id="3.6.-.-" evidence="6"/>
<dbReference type="Pfam" id="PF10396">
    <property type="entry name" value="TrmE_N"/>
    <property type="match status" value="1"/>
</dbReference>
<dbReference type="NCBIfam" id="TIGR00450">
    <property type="entry name" value="mnmE_trmE_thdF"/>
    <property type="match status" value="1"/>
</dbReference>
<organism evidence="9 10">
    <name type="scientific">Rivihabitans pingtungensis</name>
    <dbReference type="NCBI Taxonomy" id="1054498"/>
    <lineage>
        <taxon>Bacteria</taxon>
        <taxon>Pseudomonadati</taxon>
        <taxon>Pseudomonadota</taxon>
        <taxon>Betaproteobacteria</taxon>
        <taxon>Neisseriales</taxon>
        <taxon>Aquaspirillaceae</taxon>
        <taxon>Rivihabitans</taxon>
    </lineage>
</organism>
<dbReference type="CDD" id="cd14858">
    <property type="entry name" value="TrmE_N"/>
    <property type="match status" value="1"/>
</dbReference>
<dbReference type="AlphaFoldDB" id="A0A318KKM6"/>
<feature type="binding site" evidence="6">
    <location>
        <position position="250"/>
    </location>
    <ligand>
        <name>K(+)</name>
        <dbReference type="ChEBI" id="CHEBI:29103"/>
    </ligand>
</feature>
<comment type="subcellular location">
    <subcellularLocation>
        <location evidence="6">Cytoplasm</location>
    </subcellularLocation>
</comment>
<feature type="binding site" evidence="6">
    <location>
        <position position="25"/>
    </location>
    <ligand>
        <name>(6S)-5-formyl-5,6,7,8-tetrahydrofolate</name>
        <dbReference type="ChEBI" id="CHEBI:57457"/>
    </ligand>
</feature>
<keyword evidence="5 6" id="KW-0342">GTP-binding</keyword>
<dbReference type="GO" id="GO:0003924">
    <property type="term" value="F:GTPase activity"/>
    <property type="evidence" value="ECO:0007669"/>
    <property type="project" value="UniProtKB-UniRule"/>
</dbReference>
<feature type="binding site" evidence="6">
    <location>
        <position position="83"/>
    </location>
    <ligand>
        <name>(6S)-5-formyl-5,6,7,8-tetrahydrofolate</name>
        <dbReference type="ChEBI" id="CHEBI:57457"/>
    </ligand>
</feature>
<gene>
    <name evidence="6" type="primary">mnmE</name>
    <name evidence="6" type="synonym">trmE</name>
    <name evidence="9" type="ORF">DFR34_11329</name>
</gene>
<evidence type="ECO:0000256" key="7">
    <source>
        <dbReference type="RuleBase" id="RU003313"/>
    </source>
</evidence>
<dbReference type="OrthoDB" id="9805918at2"/>
<dbReference type="InterPro" id="IPR018948">
    <property type="entry name" value="GTP-bd_TrmE_N"/>
</dbReference>
<protein>
    <recommendedName>
        <fullName evidence="6">tRNA modification GTPase MnmE</fullName>
        <ecNumber evidence="6">3.6.-.-</ecNumber>
    </recommendedName>
</protein>
<accession>A0A318KKM6</accession>
<feature type="binding site" evidence="6">
    <location>
        <position position="229"/>
    </location>
    <ligand>
        <name>K(+)</name>
        <dbReference type="ChEBI" id="CHEBI:29103"/>
    </ligand>
</feature>
<keyword evidence="6" id="KW-0378">Hydrolase</keyword>
<evidence type="ECO:0000313" key="10">
    <source>
        <dbReference type="Proteomes" id="UP000247555"/>
    </source>
</evidence>
<dbReference type="Gene3D" id="1.20.120.430">
    <property type="entry name" value="tRNA modification GTPase MnmE domain 2"/>
    <property type="match status" value="1"/>
</dbReference>
<evidence type="ECO:0000259" key="8">
    <source>
        <dbReference type="PROSITE" id="PS51709"/>
    </source>
</evidence>
<keyword evidence="6" id="KW-0460">Magnesium</keyword>
<comment type="subunit">
    <text evidence="6">Homodimer. Heterotetramer of two MnmE and two MnmG subunits.</text>
</comment>
<dbReference type="PANTHER" id="PTHR42714">
    <property type="entry name" value="TRNA MODIFICATION GTPASE GTPBP3"/>
    <property type="match status" value="1"/>
</dbReference>
<evidence type="ECO:0000256" key="4">
    <source>
        <dbReference type="ARBA" id="ARBA00022958"/>
    </source>
</evidence>
<dbReference type="Gene3D" id="3.40.50.300">
    <property type="entry name" value="P-loop containing nucleotide triphosphate hydrolases"/>
    <property type="match status" value="1"/>
</dbReference>
<dbReference type="Gene3D" id="3.30.1360.120">
    <property type="entry name" value="Probable tRNA modification gtpase trme, domain 1"/>
    <property type="match status" value="1"/>
</dbReference>
<dbReference type="InterPro" id="IPR027417">
    <property type="entry name" value="P-loop_NTPase"/>
</dbReference>
<dbReference type="NCBIfam" id="NF003661">
    <property type="entry name" value="PRK05291.1-3"/>
    <property type="match status" value="1"/>
</dbReference>
<dbReference type="InterPro" id="IPR005225">
    <property type="entry name" value="Small_GTP-bd"/>
</dbReference>
<dbReference type="SUPFAM" id="SSF52540">
    <property type="entry name" value="P-loop containing nucleoside triphosphate hydrolases"/>
    <property type="match status" value="1"/>
</dbReference>
<comment type="caution">
    <text evidence="6">Lacks conserved residue(s) required for the propagation of feature annotation.</text>
</comment>
<dbReference type="GO" id="GO:0030488">
    <property type="term" value="P:tRNA methylation"/>
    <property type="evidence" value="ECO:0007669"/>
    <property type="project" value="TreeGrafter"/>
</dbReference>
<dbReference type="RefSeq" id="WP_110391105.1">
    <property type="nucleotide sequence ID" value="NZ_QJKI01000013.1"/>
</dbReference>
<feature type="binding site" evidence="6">
    <location>
        <begin position="273"/>
        <end position="276"/>
    </location>
    <ligand>
        <name>GTP</name>
        <dbReference type="ChEBI" id="CHEBI:37565"/>
    </ligand>
</feature>
<dbReference type="GO" id="GO:0002098">
    <property type="term" value="P:tRNA wobble uridine modification"/>
    <property type="evidence" value="ECO:0007669"/>
    <property type="project" value="TreeGrafter"/>
</dbReference>
<dbReference type="GO" id="GO:0005525">
    <property type="term" value="F:GTP binding"/>
    <property type="evidence" value="ECO:0007669"/>
    <property type="project" value="UniProtKB-UniRule"/>
</dbReference>
<dbReference type="InterPro" id="IPR027368">
    <property type="entry name" value="MnmE_dom2"/>
</dbReference>
<dbReference type="GO" id="GO:0046872">
    <property type="term" value="F:metal ion binding"/>
    <property type="evidence" value="ECO:0007669"/>
    <property type="project" value="UniProtKB-KW"/>
</dbReference>
<feature type="binding site" evidence="6">
    <location>
        <position position="253"/>
    </location>
    <ligand>
        <name>K(+)</name>
        <dbReference type="ChEBI" id="CHEBI:29103"/>
    </ligand>
</feature>
<feature type="binding site" evidence="6">
    <location>
        <position position="254"/>
    </location>
    <ligand>
        <name>Mg(2+)</name>
        <dbReference type="ChEBI" id="CHEBI:18420"/>
    </ligand>
</feature>
<proteinExistence type="inferred from homology"/>
<keyword evidence="6" id="KW-0479">Metal-binding</keyword>
<dbReference type="PROSITE" id="PS51709">
    <property type="entry name" value="G_TRME"/>
    <property type="match status" value="1"/>
</dbReference>
<feature type="binding site" evidence="6">
    <location>
        <position position="450"/>
    </location>
    <ligand>
        <name>(6S)-5-formyl-5,6,7,8-tetrahydrofolate</name>
        <dbReference type="ChEBI" id="CHEBI:57457"/>
    </ligand>
</feature>
<evidence type="ECO:0000256" key="6">
    <source>
        <dbReference type="HAMAP-Rule" id="MF_00379"/>
    </source>
</evidence>
<evidence type="ECO:0000256" key="5">
    <source>
        <dbReference type="ARBA" id="ARBA00023134"/>
    </source>
</evidence>
<dbReference type="NCBIfam" id="TIGR00231">
    <property type="entry name" value="small_GTP"/>
    <property type="match status" value="1"/>
</dbReference>
<feature type="binding site" evidence="6">
    <location>
        <position position="233"/>
    </location>
    <ligand>
        <name>Mg(2+)</name>
        <dbReference type="ChEBI" id="CHEBI:18420"/>
    </ligand>
</feature>
<evidence type="ECO:0000256" key="3">
    <source>
        <dbReference type="ARBA" id="ARBA00022741"/>
    </source>
</evidence>
<evidence type="ECO:0000256" key="1">
    <source>
        <dbReference type="ARBA" id="ARBA00011043"/>
    </source>
</evidence>
<keyword evidence="3 6" id="KW-0547">Nucleotide-binding</keyword>
<keyword evidence="4 6" id="KW-0630">Potassium</keyword>
<dbReference type="InterPro" id="IPR004520">
    <property type="entry name" value="GTPase_MnmE"/>
</dbReference>
<reference evidence="9 10" key="1">
    <citation type="submission" date="2018-05" db="EMBL/GenBank/DDBJ databases">
        <title>Genomic Encyclopedia of Type Strains, Phase IV (KMG-IV): sequencing the most valuable type-strain genomes for metagenomic binning, comparative biology and taxonomic classification.</title>
        <authorList>
            <person name="Goeker M."/>
        </authorList>
    </citation>
    <scope>NUCLEOTIDE SEQUENCE [LARGE SCALE GENOMIC DNA]</scope>
    <source>
        <strain evidence="9 10">DSM 29661</strain>
    </source>
</reference>
<name>A0A318KKM6_9NEIS</name>
<dbReference type="InterPro" id="IPR006073">
    <property type="entry name" value="GTP-bd"/>
</dbReference>
<sequence length="450" mass="48039">MSAVRLPTIAAIATAPGRGGIGVIRLSGQDLLPMARALSGGKAPKPRVAVFTDFPDADGQPLDNGLLLFFPAPHSFTGEDVIELQGHGGPVVMQRLLRHCLSLGARLAEPGEFTRRAFLNHKLDLAQAESVADLIDAASETAAASALKSLKGEFSQRIHALVDQLIHLRMLTEATLDFPEEEDVDYLAAADAQGQLRGIQATLDGVLASARQGALLREGMHVVLVGQPNVGKSSLMNALAGDDIAIVTDIAGTTRDTVREQILIDGIPLHLIDTAGLRDTDDVVEQHGIARTWAAVERADLALVLLDDRAGLTDADAEILARLPARLPRLVVRNKIDLSGQAAGEGEHDGERVLRLSARSGDGVDALRRALLAQIGWQGAGDGVFLARERHLDALRRARAFLDAAELDYAHSELFADHLRMAQLALSDITGEFSADDLLGEIFGRFCIGK</sequence>
<feature type="binding site" evidence="6">
    <location>
        <position position="248"/>
    </location>
    <ligand>
        <name>K(+)</name>
        <dbReference type="ChEBI" id="CHEBI:29103"/>
    </ligand>
</feature>